<name>A0AAW0BG08_9AGAR</name>
<accession>A0AAW0BG08</accession>
<comment type="caution">
    <text evidence="2">The sequence shown here is derived from an EMBL/GenBank/DDBJ whole genome shotgun (WGS) entry which is preliminary data.</text>
</comment>
<keyword evidence="3" id="KW-1185">Reference proteome</keyword>
<evidence type="ECO:0000313" key="3">
    <source>
        <dbReference type="Proteomes" id="UP001362999"/>
    </source>
</evidence>
<dbReference type="AlphaFoldDB" id="A0AAW0BG08"/>
<protein>
    <recommendedName>
        <fullName evidence="4">F-box domain-containing protein</fullName>
    </recommendedName>
</protein>
<proteinExistence type="predicted"/>
<evidence type="ECO:0008006" key="4">
    <source>
        <dbReference type="Google" id="ProtNLM"/>
    </source>
</evidence>
<keyword evidence="1" id="KW-0175">Coiled coil</keyword>
<organism evidence="2 3">
    <name type="scientific">Favolaschia claudopus</name>
    <dbReference type="NCBI Taxonomy" id="2862362"/>
    <lineage>
        <taxon>Eukaryota</taxon>
        <taxon>Fungi</taxon>
        <taxon>Dikarya</taxon>
        <taxon>Basidiomycota</taxon>
        <taxon>Agaricomycotina</taxon>
        <taxon>Agaricomycetes</taxon>
        <taxon>Agaricomycetidae</taxon>
        <taxon>Agaricales</taxon>
        <taxon>Marasmiineae</taxon>
        <taxon>Mycenaceae</taxon>
        <taxon>Favolaschia</taxon>
    </lineage>
</organism>
<sequence length="497" mass="56040">MASSYARYLGTNYCPTDAEVLEIKDLIAGPIHQLLSLDEKIAQLRKSIEKLEESRQTLSSYVAQHSALISPIRRIPEDILSEIFFASLPTHRNCVMNASEAPVLLGRICSSWRAVSLTTPRLWAKLHIVEPRHDAVNAKVIQRLNTMKTWLGRSGQCPLSISLHSENFNEAPSFPHAEQAGMSAPPPKSLLNELISFVGRWKHVKFVAPRAAFQVLAQLTVTDVPILESVNFSLPNIIHPDVPDRNTDWTRYGIFNGPCVSSFSSSAYDFNDSMPLRWHLLTELSSLDDEKAWQTLYRCPQLRICELSHPPVELVYLHSLRLESSDMDSLLLTRLIVPNLRKFFLASCISHLDKATMHHLALRDYEYAVTLGSPFPFDDDILAMFALERESQCCCPSLQTLTIQAAHAISDRALQQFVVSRMTMAGTDAPPSLKRIRVQFHRPMELNIMAGLEPFMDAGLEIETRYMAPLPTFSPWTGLPDAPYPAWMPPGIYPAHW</sequence>
<dbReference type="EMBL" id="JAWWNJ010000034">
    <property type="protein sequence ID" value="KAK7025073.1"/>
    <property type="molecule type" value="Genomic_DNA"/>
</dbReference>
<gene>
    <name evidence="2" type="ORF">R3P38DRAFT_3396062</name>
</gene>
<evidence type="ECO:0000313" key="2">
    <source>
        <dbReference type="EMBL" id="KAK7025073.1"/>
    </source>
</evidence>
<dbReference type="Proteomes" id="UP001362999">
    <property type="component" value="Unassembled WGS sequence"/>
</dbReference>
<reference evidence="2 3" key="1">
    <citation type="journal article" date="2024" name="J Genomics">
        <title>Draft genome sequencing and assembly of Favolaschia claudopus CIRM-BRFM 2984 isolated from oak limbs.</title>
        <authorList>
            <person name="Navarro D."/>
            <person name="Drula E."/>
            <person name="Chaduli D."/>
            <person name="Cazenave R."/>
            <person name="Ahrendt S."/>
            <person name="Wang J."/>
            <person name="Lipzen A."/>
            <person name="Daum C."/>
            <person name="Barry K."/>
            <person name="Grigoriev I.V."/>
            <person name="Favel A."/>
            <person name="Rosso M.N."/>
            <person name="Martin F."/>
        </authorList>
    </citation>
    <scope>NUCLEOTIDE SEQUENCE [LARGE SCALE GENOMIC DNA]</scope>
    <source>
        <strain evidence="2 3">CIRM-BRFM 2984</strain>
    </source>
</reference>
<feature type="coiled-coil region" evidence="1">
    <location>
        <begin position="34"/>
        <end position="61"/>
    </location>
</feature>
<evidence type="ECO:0000256" key="1">
    <source>
        <dbReference type="SAM" id="Coils"/>
    </source>
</evidence>